<proteinExistence type="predicted"/>
<keyword evidence="2" id="KW-0812">Transmembrane</keyword>
<dbReference type="Proteomes" id="UP000295727">
    <property type="component" value="Chromosome 4"/>
</dbReference>
<dbReference type="EMBL" id="CP038151">
    <property type="protein sequence ID" value="QBR02556.1"/>
    <property type="molecule type" value="Genomic_DNA"/>
</dbReference>
<keyword evidence="2" id="KW-0472">Membrane</keyword>
<keyword evidence="2" id="KW-1133">Transmembrane helix</keyword>
<feature type="transmembrane region" description="Helical" evidence="2">
    <location>
        <begin position="6"/>
        <end position="23"/>
    </location>
</feature>
<dbReference type="KEGG" id="ppai:E1956_35605"/>
<protein>
    <submittedName>
        <fullName evidence="3">Uncharacterized protein</fullName>
    </submittedName>
</protein>
<feature type="compositionally biased region" description="Low complexity" evidence="1">
    <location>
        <begin position="67"/>
        <end position="81"/>
    </location>
</feature>
<dbReference type="RefSeq" id="WP_134758077.1">
    <property type="nucleotide sequence ID" value="NZ_CP038151.1"/>
</dbReference>
<evidence type="ECO:0000256" key="2">
    <source>
        <dbReference type="SAM" id="Phobius"/>
    </source>
</evidence>
<name>A0A4P7D1S0_9BURK</name>
<feature type="region of interest" description="Disordered" evidence="1">
    <location>
        <begin position="67"/>
        <end position="88"/>
    </location>
</feature>
<keyword evidence="4" id="KW-1185">Reference proteome</keyword>
<dbReference type="AlphaFoldDB" id="A0A4P7D1S0"/>
<organism evidence="3 4">
    <name type="scientific">Paraburkholderia pallida</name>
    <dbReference type="NCBI Taxonomy" id="2547399"/>
    <lineage>
        <taxon>Bacteria</taxon>
        <taxon>Pseudomonadati</taxon>
        <taxon>Pseudomonadota</taxon>
        <taxon>Betaproteobacteria</taxon>
        <taxon>Burkholderiales</taxon>
        <taxon>Burkholderiaceae</taxon>
        <taxon>Paraburkholderia</taxon>
    </lineage>
</organism>
<gene>
    <name evidence="3" type="ORF">E1956_35605</name>
</gene>
<evidence type="ECO:0000256" key="1">
    <source>
        <dbReference type="SAM" id="MobiDB-lite"/>
    </source>
</evidence>
<evidence type="ECO:0000313" key="3">
    <source>
        <dbReference type="EMBL" id="QBR02556.1"/>
    </source>
</evidence>
<accession>A0A4P7D1S0</accession>
<reference evidence="3 4" key="1">
    <citation type="submission" date="2019-03" db="EMBL/GenBank/DDBJ databases">
        <title>Paraburkholderia sp. 7MH5, isolated from subtropical forest soil.</title>
        <authorList>
            <person name="Gao Z.-H."/>
            <person name="Qiu L.-H."/>
        </authorList>
    </citation>
    <scope>NUCLEOTIDE SEQUENCE [LARGE SCALE GENOMIC DNA]</scope>
    <source>
        <strain evidence="3 4">7MH5</strain>
    </source>
</reference>
<sequence>MNIFLGYFVWGLILAAPLWWLAWRLRLGRFVPNWAKPVRSRPLELPPQLGALVIRGKRRTDVVVRRPSSVPPAAATPAVAANLAEPRS</sequence>
<evidence type="ECO:0000313" key="4">
    <source>
        <dbReference type="Proteomes" id="UP000295727"/>
    </source>
</evidence>